<reference evidence="1 2" key="1">
    <citation type="submission" date="2016-11" db="EMBL/GenBank/DDBJ databases">
        <authorList>
            <person name="Jaros S."/>
            <person name="Januszkiewicz K."/>
            <person name="Wedrychowicz H."/>
        </authorList>
    </citation>
    <scope>NUCLEOTIDE SEQUENCE [LARGE SCALE GENOMIC DNA]</scope>
    <source>
        <strain evidence="1 2">KHT3</strain>
    </source>
</reference>
<evidence type="ECO:0000313" key="2">
    <source>
        <dbReference type="Proteomes" id="UP000184130"/>
    </source>
</evidence>
<evidence type="ECO:0000313" key="1">
    <source>
        <dbReference type="EMBL" id="SHK63880.1"/>
    </source>
</evidence>
<gene>
    <name evidence="1" type="ORF">SAMN05216463_1081</name>
</gene>
<sequence length="28" mass="2991">MHCSTIGAGGLNFSVRNGKRWDPTAITT</sequence>
<dbReference type="Proteomes" id="UP000184130">
    <property type="component" value="Unassembled WGS sequence"/>
</dbReference>
<organism evidence="1 2">
    <name type="scientific">Xylanibacter ruminicola</name>
    <name type="common">Prevotella ruminicola</name>
    <dbReference type="NCBI Taxonomy" id="839"/>
    <lineage>
        <taxon>Bacteria</taxon>
        <taxon>Pseudomonadati</taxon>
        <taxon>Bacteroidota</taxon>
        <taxon>Bacteroidia</taxon>
        <taxon>Bacteroidales</taxon>
        <taxon>Prevotellaceae</taxon>
        <taxon>Xylanibacter</taxon>
    </lineage>
</organism>
<accession>A0A1M6U3Y3</accession>
<protein>
    <submittedName>
        <fullName evidence="1">Uncharacterized protein</fullName>
    </submittedName>
</protein>
<proteinExistence type="predicted"/>
<dbReference type="EMBL" id="FRBD01000008">
    <property type="protein sequence ID" value="SHK63880.1"/>
    <property type="molecule type" value="Genomic_DNA"/>
</dbReference>
<dbReference type="AlphaFoldDB" id="A0A1M6U3Y3"/>
<name>A0A1M6U3Y3_XYLRU</name>